<comment type="caution">
    <text evidence="1">The sequence shown here is derived from an EMBL/GenBank/DDBJ whole genome shotgun (WGS) entry which is preliminary data.</text>
</comment>
<dbReference type="RefSeq" id="WP_226791101.1">
    <property type="nucleotide sequence ID" value="NZ_CP008915.2"/>
</dbReference>
<dbReference type="AlphaFoldDB" id="A0AAW9CT91"/>
<sequence>MTTGILGARCASGRFSTVAAVGYADTALTPIERDGVTYVAGGIGSDEAAAFREQAFRYSLRMTFASKTGEHVSDVGVVIPEGPRQVLAAQATGPFLHVRLPAGRYTASARDRHGRETKQVRIDSHRGAELRFYWEDPDRHDVRHLCTGGARSRRQSAR</sequence>
<protein>
    <recommendedName>
        <fullName evidence="3">Carboxypeptidase regulatory-like domain-containing protein</fullName>
    </recommendedName>
</protein>
<name>A0AAW9CT91_BURTH</name>
<proteinExistence type="predicted"/>
<reference evidence="1" key="1">
    <citation type="submission" date="2018-08" db="EMBL/GenBank/DDBJ databases">
        <title>Identification of Burkholderia cepacia strains that express a Burkholderia pseudomallei-like capsular polysaccharide.</title>
        <authorList>
            <person name="Burtnick M.N."/>
            <person name="Vongsouvath M."/>
            <person name="Newton P."/>
            <person name="Wuthiekanun V."/>
            <person name="Limmathurotsakul D."/>
            <person name="Brett P.J."/>
            <person name="Chantratita N."/>
            <person name="Dance D.A."/>
        </authorList>
    </citation>
    <scope>NUCLEOTIDE SEQUENCE</scope>
    <source>
        <strain evidence="1">SBXCC001</strain>
    </source>
</reference>
<dbReference type="EMBL" id="QXCT01000001">
    <property type="protein sequence ID" value="MDW9252258.1"/>
    <property type="molecule type" value="Genomic_DNA"/>
</dbReference>
<evidence type="ECO:0000313" key="2">
    <source>
        <dbReference type="Proteomes" id="UP001272137"/>
    </source>
</evidence>
<evidence type="ECO:0000313" key="1">
    <source>
        <dbReference type="EMBL" id="MDW9252258.1"/>
    </source>
</evidence>
<gene>
    <name evidence="1" type="ORF">C7S16_5713</name>
</gene>
<evidence type="ECO:0008006" key="3">
    <source>
        <dbReference type="Google" id="ProtNLM"/>
    </source>
</evidence>
<dbReference type="Proteomes" id="UP001272137">
    <property type="component" value="Unassembled WGS sequence"/>
</dbReference>
<accession>A0AAW9CT91</accession>
<organism evidence="1 2">
    <name type="scientific">Burkholderia thailandensis</name>
    <dbReference type="NCBI Taxonomy" id="57975"/>
    <lineage>
        <taxon>Bacteria</taxon>
        <taxon>Pseudomonadati</taxon>
        <taxon>Pseudomonadota</taxon>
        <taxon>Betaproteobacteria</taxon>
        <taxon>Burkholderiales</taxon>
        <taxon>Burkholderiaceae</taxon>
        <taxon>Burkholderia</taxon>
        <taxon>pseudomallei group</taxon>
    </lineage>
</organism>